<proteinExistence type="predicted"/>
<protein>
    <submittedName>
        <fullName evidence="4">Uncharacterized protein</fullName>
    </submittedName>
</protein>
<feature type="transmembrane region" description="Helical" evidence="2">
    <location>
        <begin position="286"/>
        <end position="310"/>
    </location>
</feature>
<feature type="region of interest" description="Disordered" evidence="1">
    <location>
        <begin position="458"/>
        <end position="481"/>
    </location>
</feature>
<name>A0AAV4NXY8_9ARAC</name>
<evidence type="ECO:0000313" key="5">
    <source>
        <dbReference type="Proteomes" id="UP001054837"/>
    </source>
</evidence>
<evidence type="ECO:0000313" key="3">
    <source>
        <dbReference type="EMBL" id="GIX89736.1"/>
    </source>
</evidence>
<feature type="compositionally biased region" description="Basic residues" evidence="1">
    <location>
        <begin position="180"/>
        <end position="194"/>
    </location>
</feature>
<keyword evidence="5" id="KW-1185">Reference proteome</keyword>
<feature type="compositionally biased region" description="Polar residues" evidence="1">
    <location>
        <begin position="460"/>
        <end position="481"/>
    </location>
</feature>
<keyword evidence="2" id="KW-0472">Membrane</keyword>
<organism evidence="4 5">
    <name type="scientific">Caerostris darwini</name>
    <dbReference type="NCBI Taxonomy" id="1538125"/>
    <lineage>
        <taxon>Eukaryota</taxon>
        <taxon>Metazoa</taxon>
        <taxon>Ecdysozoa</taxon>
        <taxon>Arthropoda</taxon>
        <taxon>Chelicerata</taxon>
        <taxon>Arachnida</taxon>
        <taxon>Araneae</taxon>
        <taxon>Araneomorphae</taxon>
        <taxon>Entelegynae</taxon>
        <taxon>Araneoidea</taxon>
        <taxon>Araneidae</taxon>
        <taxon>Caerostris</taxon>
    </lineage>
</organism>
<dbReference type="Proteomes" id="UP001054837">
    <property type="component" value="Unassembled WGS sequence"/>
</dbReference>
<feature type="compositionally biased region" description="Acidic residues" evidence="1">
    <location>
        <begin position="214"/>
        <end position="227"/>
    </location>
</feature>
<reference evidence="4 5" key="1">
    <citation type="submission" date="2021-06" db="EMBL/GenBank/DDBJ databases">
        <title>Caerostris darwini draft genome.</title>
        <authorList>
            <person name="Kono N."/>
            <person name="Arakawa K."/>
        </authorList>
    </citation>
    <scope>NUCLEOTIDE SEQUENCE [LARGE SCALE GENOMIC DNA]</scope>
</reference>
<evidence type="ECO:0000313" key="4">
    <source>
        <dbReference type="EMBL" id="GIX89812.1"/>
    </source>
</evidence>
<dbReference type="EMBL" id="BPLQ01002197">
    <property type="protein sequence ID" value="GIX89736.1"/>
    <property type="molecule type" value="Genomic_DNA"/>
</dbReference>
<accession>A0AAV4NXY8</accession>
<keyword evidence="2" id="KW-1133">Transmembrane helix</keyword>
<evidence type="ECO:0000256" key="1">
    <source>
        <dbReference type="SAM" id="MobiDB-lite"/>
    </source>
</evidence>
<gene>
    <name evidence="3" type="primary">AVEN_173954_1</name>
    <name evidence="3" type="ORF">CDAR_245181</name>
    <name evidence="4" type="ORF">CDAR_245501</name>
</gene>
<keyword evidence="2" id="KW-0812">Transmembrane</keyword>
<dbReference type="AlphaFoldDB" id="A0AAV4NXY8"/>
<feature type="region of interest" description="Disordered" evidence="1">
    <location>
        <begin position="167"/>
        <end position="234"/>
    </location>
</feature>
<dbReference type="EMBL" id="BPLQ01002197">
    <property type="protein sequence ID" value="GIX89812.1"/>
    <property type="molecule type" value="Genomic_DNA"/>
</dbReference>
<evidence type="ECO:0000256" key="2">
    <source>
        <dbReference type="SAM" id="Phobius"/>
    </source>
</evidence>
<comment type="caution">
    <text evidence="4">The sequence shown here is derived from an EMBL/GenBank/DDBJ whole genome shotgun (WGS) entry which is preliminary data.</text>
</comment>
<sequence>MEKNRIEVIGGGMANLQTTSNAGLSRNTYKVILESEGILVTPPTKIDLHHKMKDKMKASIHKKLKNNSHKKVKNNMRKKLKINGHKKIKPSTRAPKFQENKPKSDISFSKLVIREPLSTESDELQTNIIDNVSTKEVQTISSTSNKSESSIENELINALFEIGRRGLRPTKKTQVEKSPLHHHKRKAHKKSKNKKRDDEESADESSDDDGKSDEIEEGSDASFDDENPTTSNNGKLTVSELISRNVILTNLISLLNKKAVAKKGLINHSAGQNETAQVDTTTKQRYLTGFGLGSGIVFIFLLFSSVLYWMGYKRGKHLVSAKDDDVGERLLSREKEGVVHGAPLPITEDSNDIKSLKQIVCKASIMNAKVPAKEPIGVLKRRVVAGENVRSDRIMPKFRGQSNHSNFFDVHPSQLTRKQFKERKTDSYYDDFSEQSSYQGVFDKNNKPILEVLHDEDYVQESSNKNSNAGRKPSRLSNLRN</sequence>